<evidence type="ECO:0008006" key="3">
    <source>
        <dbReference type="Google" id="ProtNLM"/>
    </source>
</evidence>
<dbReference type="EMBL" id="BMIL01000019">
    <property type="protein sequence ID" value="GGC76503.1"/>
    <property type="molecule type" value="Genomic_DNA"/>
</dbReference>
<dbReference type="InterPro" id="IPR021109">
    <property type="entry name" value="Peptidase_aspartic_dom_sf"/>
</dbReference>
<reference evidence="1" key="1">
    <citation type="journal article" date="2014" name="Int. J. Syst. Evol. Microbiol.">
        <title>Complete genome sequence of Corynebacterium casei LMG S-19264T (=DSM 44701T), isolated from a smear-ripened cheese.</title>
        <authorList>
            <consortium name="US DOE Joint Genome Institute (JGI-PGF)"/>
            <person name="Walter F."/>
            <person name="Albersmeier A."/>
            <person name="Kalinowski J."/>
            <person name="Ruckert C."/>
        </authorList>
    </citation>
    <scope>NUCLEOTIDE SEQUENCE</scope>
    <source>
        <strain evidence="1">CGMCC 1.15343</strain>
    </source>
</reference>
<organism evidence="1 2">
    <name type="scientific">Pedobacter quisquiliarum</name>
    <dbReference type="NCBI Taxonomy" id="1834438"/>
    <lineage>
        <taxon>Bacteria</taxon>
        <taxon>Pseudomonadati</taxon>
        <taxon>Bacteroidota</taxon>
        <taxon>Sphingobacteriia</taxon>
        <taxon>Sphingobacteriales</taxon>
        <taxon>Sphingobacteriaceae</taxon>
        <taxon>Pedobacter</taxon>
    </lineage>
</organism>
<keyword evidence="2" id="KW-1185">Reference proteome</keyword>
<dbReference type="AlphaFoldDB" id="A0A916XIV4"/>
<sequence>MINIFQKALLVFFVFFLPFRAFSQMVHDTLKLHINEQNTLYVAAILNNKDSLTLNFDTGCTDLIITGEVLKTKLGGAIELYKKDYILQLGKSRITTKIYDAELTGHGTEGRFGWNFFKSNVVELDYDQGIMVIHNQLPKPVLSDKSYAKLPFMFMDGLPFIQSEISQNGKSLETYFLYDTGYQRTAMLDNEELQKNHFPVSEMKEIKRVVMHGAQGNEIPVITSELDILKIGKFRLRDVPVQQIIGRKPMQDRNAHILGNEVLKRFNVFMDFKNGFVYLRPNKFWDAGYSEKNNK</sequence>
<name>A0A916XIV4_9SPHI</name>
<dbReference type="Proteomes" id="UP000651668">
    <property type="component" value="Unassembled WGS sequence"/>
</dbReference>
<evidence type="ECO:0000313" key="1">
    <source>
        <dbReference type="EMBL" id="GGC76503.1"/>
    </source>
</evidence>
<gene>
    <name evidence="1" type="ORF">GCM10011387_32860</name>
</gene>
<proteinExistence type="predicted"/>
<dbReference type="Gene3D" id="2.40.70.10">
    <property type="entry name" value="Acid Proteases"/>
    <property type="match status" value="1"/>
</dbReference>
<reference evidence="1" key="2">
    <citation type="submission" date="2020-09" db="EMBL/GenBank/DDBJ databases">
        <authorList>
            <person name="Sun Q."/>
            <person name="Zhou Y."/>
        </authorList>
    </citation>
    <scope>NUCLEOTIDE SEQUENCE</scope>
    <source>
        <strain evidence="1">CGMCC 1.15343</strain>
    </source>
</reference>
<dbReference type="RefSeq" id="WP_188628028.1">
    <property type="nucleotide sequence ID" value="NZ_BMIL01000019.1"/>
</dbReference>
<comment type="caution">
    <text evidence="1">The sequence shown here is derived from an EMBL/GenBank/DDBJ whole genome shotgun (WGS) entry which is preliminary data.</text>
</comment>
<accession>A0A916XIV4</accession>
<protein>
    <recommendedName>
        <fullName evidence="3">Aspartyl protease</fullName>
    </recommendedName>
</protein>
<evidence type="ECO:0000313" key="2">
    <source>
        <dbReference type="Proteomes" id="UP000651668"/>
    </source>
</evidence>